<reference evidence="4 5" key="1">
    <citation type="submission" date="2019-07" db="EMBL/GenBank/DDBJ databases">
        <title>Thalassofilum flectens gen. nov., sp. nov., a novel moderate thermophilic anaerobe from a shallow sea hot spring in Kunashir Island (Russia), representing a new family in the order Bacteroidales, and proposal of Thalassofilacea fam. nov.</title>
        <authorList>
            <person name="Kochetkova T.V."/>
            <person name="Podosokorskaya O.A."/>
            <person name="Novikov A."/>
            <person name="Elcheninov A.G."/>
            <person name="Toshchakov S.V."/>
            <person name="Kublanov I.V."/>
        </authorList>
    </citation>
    <scope>NUCLEOTIDE SEQUENCE [LARGE SCALE GENOMIC DNA]</scope>
    <source>
        <strain evidence="4 5">38-H</strain>
    </source>
</reference>
<organism evidence="4 5">
    <name type="scientific">Tenuifilum thalassicum</name>
    <dbReference type="NCBI Taxonomy" id="2590900"/>
    <lineage>
        <taxon>Bacteria</taxon>
        <taxon>Pseudomonadati</taxon>
        <taxon>Bacteroidota</taxon>
        <taxon>Bacteroidia</taxon>
        <taxon>Bacteroidales</taxon>
        <taxon>Tenuifilaceae</taxon>
        <taxon>Tenuifilum</taxon>
    </lineage>
</organism>
<feature type="signal peptide" evidence="2">
    <location>
        <begin position="1"/>
        <end position="21"/>
    </location>
</feature>
<evidence type="ECO:0000313" key="4">
    <source>
        <dbReference type="EMBL" id="QKG79435.1"/>
    </source>
</evidence>
<dbReference type="InterPro" id="IPR046357">
    <property type="entry name" value="PPIase_dom_sf"/>
</dbReference>
<dbReference type="Pfam" id="PF13616">
    <property type="entry name" value="Rotamase_3"/>
    <property type="match status" value="1"/>
</dbReference>
<dbReference type="PANTHER" id="PTHR47245">
    <property type="entry name" value="PEPTIDYLPROLYL ISOMERASE"/>
    <property type="match status" value="1"/>
</dbReference>
<protein>
    <recommendedName>
        <fullName evidence="3">PpiC domain-containing protein</fullName>
    </recommendedName>
</protein>
<keyword evidence="1" id="KW-0413">Isomerase</keyword>
<feature type="domain" description="PpiC" evidence="3">
    <location>
        <begin position="231"/>
        <end position="334"/>
    </location>
</feature>
<dbReference type="Proteomes" id="UP000500961">
    <property type="component" value="Chromosome"/>
</dbReference>
<dbReference type="GO" id="GO:0003755">
    <property type="term" value="F:peptidyl-prolyl cis-trans isomerase activity"/>
    <property type="evidence" value="ECO:0007669"/>
    <property type="project" value="UniProtKB-KW"/>
</dbReference>
<dbReference type="SUPFAM" id="SSF54534">
    <property type="entry name" value="FKBP-like"/>
    <property type="match status" value="2"/>
</dbReference>
<feature type="chain" id="PRO_5029896655" description="PpiC domain-containing protein" evidence="2">
    <location>
        <begin position="22"/>
        <end position="657"/>
    </location>
</feature>
<dbReference type="RefSeq" id="WP_173073167.1">
    <property type="nucleotide sequence ID" value="NZ_CP041345.1"/>
</dbReference>
<gene>
    <name evidence="4" type="ORF">FHG85_03860</name>
</gene>
<dbReference type="KEGG" id="ttz:FHG85_03860"/>
<keyword evidence="1" id="KW-0697">Rotamase</keyword>
<accession>A0A7D3XKE2</accession>
<dbReference type="InterPro" id="IPR027304">
    <property type="entry name" value="Trigger_fact/SurA_dom_sf"/>
</dbReference>
<evidence type="ECO:0000259" key="3">
    <source>
        <dbReference type="PROSITE" id="PS50198"/>
    </source>
</evidence>
<dbReference type="SUPFAM" id="SSF109998">
    <property type="entry name" value="Triger factor/SurA peptide-binding domain-like"/>
    <property type="match status" value="1"/>
</dbReference>
<keyword evidence="2" id="KW-0732">Signal</keyword>
<feature type="domain" description="PpiC" evidence="3">
    <location>
        <begin position="124"/>
        <end position="226"/>
    </location>
</feature>
<dbReference type="AlphaFoldDB" id="A0A7D3XKE2"/>
<dbReference type="InterPro" id="IPR000297">
    <property type="entry name" value="PPIase_PpiC"/>
</dbReference>
<name>A0A7D3XKE2_9BACT</name>
<sequence length="657" mass="75909">MKSIIRFGLSLFITTILTFSAVCQVSDTLLTINGEPILTEEFTSLYMKNNKVSNTPISKSDIDAYLDLFINFRLKVQAAKDAKIDTAKSFQQEYNGYIDQLASSYLIDKNELSRLSHEAYQRMKEEVNASHILIRMPENTSGNDTLAYYKKAMEARTRVLSGEPFGKVALNMSNDPSVSKNNGYLGWFSAFQMVYPFESAAFNTPIDSVSLPIRTRFGYHIIKVHDRRPTKGQIKVAHIMVRVQPNATPDVVENARKKIVEIHEKLQNGEDFAKLAKQYSDDKGTAEKGGELPWIRSGQIIPEFEEVAFNLENVGDISKPFQTTFGWHIVKLIDKKLPGSYESMLSEIKNLLSRDSRINLVKEAYIARLKREYRVTEFKDVAFSQLNQLIDSTIYKDQWQIPQVKNNPILLSINNTNYKLSDLLNFIYINQKKAQNISIPSFINNVFDAWIDKTLFDYEKHQLPLKYPEYKQLAKEYYEGMLLFEISNQKIWTQATDSATLYNFFEQNRDRYKWDKRVYLTTYRTNDEKVANKISKMLKRKPGIAPQAIVEKLGKKGVNINYEQNVYLTTSEEVKGFEAWPNGINVKSENDSILIAHIDKVTTNELKELDDCRAEVISDFQNYIENSWLTELKKKYVVKIDSTKYNKLIHKLTTNKN</sequence>
<dbReference type="PROSITE" id="PS50198">
    <property type="entry name" value="PPIC_PPIASE_2"/>
    <property type="match status" value="2"/>
</dbReference>
<dbReference type="Gene3D" id="3.10.50.40">
    <property type="match status" value="2"/>
</dbReference>
<keyword evidence="5" id="KW-1185">Reference proteome</keyword>
<dbReference type="Pfam" id="PF00639">
    <property type="entry name" value="Rotamase"/>
    <property type="match status" value="1"/>
</dbReference>
<proteinExistence type="predicted"/>
<evidence type="ECO:0000313" key="5">
    <source>
        <dbReference type="Proteomes" id="UP000500961"/>
    </source>
</evidence>
<evidence type="ECO:0000256" key="2">
    <source>
        <dbReference type="SAM" id="SignalP"/>
    </source>
</evidence>
<evidence type="ECO:0000256" key="1">
    <source>
        <dbReference type="PROSITE-ProRule" id="PRU00278"/>
    </source>
</evidence>
<dbReference type="EMBL" id="CP041345">
    <property type="protein sequence ID" value="QKG79435.1"/>
    <property type="molecule type" value="Genomic_DNA"/>
</dbReference>
<dbReference type="PANTHER" id="PTHR47245:SF2">
    <property type="entry name" value="PEPTIDYL-PROLYL CIS-TRANS ISOMERASE HP_0175-RELATED"/>
    <property type="match status" value="1"/>
</dbReference>
<dbReference type="InterPro" id="IPR050245">
    <property type="entry name" value="PrsA_foldase"/>
</dbReference>